<keyword evidence="3 5" id="KW-1133">Transmembrane helix</keyword>
<keyword evidence="4 5" id="KW-0472">Membrane</keyword>
<proteinExistence type="predicted"/>
<keyword evidence="8" id="KW-1185">Reference proteome</keyword>
<evidence type="ECO:0000256" key="1">
    <source>
        <dbReference type="ARBA" id="ARBA00004141"/>
    </source>
</evidence>
<dbReference type="GO" id="GO:0000271">
    <property type="term" value="P:polysaccharide biosynthetic process"/>
    <property type="evidence" value="ECO:0007669"/>
    <property type="project" value="InterPro"/>
</dbReference>
<feature type="transmembrane region" description="Helical" evidence="5">
    <location>
        <begin position="104"/>
        <end position="125"/>
    </location>
</feature>
<reference evidence="7 8" key="1">
    <citation type="submission" date="2019-08" db="EMBL/GenBank/DDBJ databases">
        <title>Whole genome sequencing of chitin degrading bacteria Chitinophaga pinensis YS16.</title>
        <authorList>
            <person name="Singh R.P."/>
            <person name="Manchanda G."/>
            <person name="Maurya I.K."/>
            <person name="Joshi N.K."/>
            <person name="Srivastava A.K."/>
        </authorList>
    </citation>
    <scope>NUCLEOTIDE SEQUENCE [LARGE SCALE GENOMIC DNA]</scope>
    <source>
        <strain evidence="7 8">YS-16</strain>
    </source>
</reference>
<dbReference type="AlphaFoldDB" id="A0A5C6LSA9"/>
<evidence type="ECO:0000256" key="3">
    <source>
        <dbReference type="ARBA" id="ARBA00022989"/>
    </source>
</evidence>
<feature type="domain" description="GtrA/DPMS transmembrane" evidence="6">
    <location>
        <begin position="12"/>
        <end position="132"/>
    </location>
</feature>
<evidence type="ECO:0000259" key="6">
    <source>
        <dbReference type="Pfam" id="PF04138"/>
    </source>
</evidence>
<comment type="subcellular location">
    <subcellularLocation>
        <location evidence="1">Membrane</location>
        <topology evidence="1">Multi-pass membrane protein</topology>
    </subcellularLocation>
</comment>
<organism evidence="7 8">
    <name type="scientific">Chitinophaga pinensis</name>
    <dbReference type="NCBI Taxonomy" id="79329"/>
    <lineage>
        <taxon>Bacteria</taxon>
        <taxon>Pseudomonadati</taxon>
        <taxon>Bacteroidota</taxon>
        <taxon>Chitinophagia</taxon>
        <taxon>Chitinophagales</taxon>
        <taxon>Chitinophagaceae</taxon>
        <taxon>Chitinophaga</taxon>
    </lineage>
</organism>
<dbReference type="OrthoDB" id="961506at2"/>
<comment type="caution">
    <text evidence="7">The sequence shown here is derived from an EMBL/GenBank/DDBJ whole genome shotgun (WGS) entry which is preliminary data.</text>
</comment>
<feature type="transmembrane region" description="Helical" evidence="5">
    <location>
        <begin position="12"/>
        <end position="28"/>
    </location>
</feature>
<sequence>MIKFLKAQASSLIATGVDFTVVVLLSALAGEWSAGVNVIGALAGGIANFMINRQWVFNREKGAIGGQALRYGITWVGNMLLNTAGVWLVLHFTGWHDVSSKETALRLSIVKLSVSLLVGFTYSYIMQKRFVFK</sequence>
<feature type="transmembrane region" description="Helical" evidence="5">
    <location>
        <begin position="72"/>
        <end position="92"/>
    </location>
</feature>
<dbReference type="RefSeq" id="WP_146305406.1">
    <property type="nucleotide sequence ID" value="NZ_VOHS01000010.1"/>
</dbReference>
<gene>
    <name evidence="7" type="ORF">FEF09_12415</name>
</gene>
<evidence type="ECO:0000256" key="4">
    <source>
        <dbReference type="ARBA" id="ARBA00023136"/>
    </source>
</evidence>
<name>A0A5C6LSA9_9BACT</name>
<accession>A0A5C6LSA9</accession>
<evidence type="ECO:0000256" key="2">
    <source>
        <dbReference type="ARBA" id="ARBA00022692"/>
    </source>
</evidence>
<dbReference type="Pfam" id="PF04138">
    <property type="entry name" value="GtrA_DPMS_TM"/>
    <property type="match status" value="1"/>
</dbReference>
<evidence type="ECO:0000313" key="8">
    <source>
        <dbReference type="Proteomes" id="UP000318815"/>
    </source>
</evidence>
<feature type="transmembrane region" description="Helical" evidence="5">
    <location>
        <begin position="34"/>
        <end position="51"/>
    </location>
</feature>
<keyword evidence="2 5" id="KW-0812">Transmembrane</keyword>
<protein>
    <submittedName>
        <fullName evidence="7">GtrA family protein</fullName>
    </submittedName>
</protein>
<evidence type="ECO:0000256" key="5">
    <source>
        <dbReference type="SAM" id="Phobius"/>
    </source>
</evidence>
<dbReference type="Proteomes" id="UP000318815">
    <property type="component" value="Unassembled WGS sequence"/>
</dbReference>
<dbReference type="EMBL" id="VOHS01000010">
    <property type="protein sequence ID" value="TWW00141.1"/>
    <property type="molecule type" value="Genomic_DNA"/>
</dbReference>
<dbReference type="GO" id="GO:0016020">
    <property type="term" value="C:membrane"/>
    <property type="evidence" value="ECO:0007669"/>
    <property type="project" value="UniProtKB-SubCell"/>
</dbReference>
<evidence type="ECO:0000313" key="7">
    <source>
        <dbReference type="EMBL" id="TWW00141.1"/>
    </source>
</evidence>
<dbReference type="InterPro" id="IPR007267">
    <property type="entry name" value="GtrA_DPMS_TM"/>
</dbReference>